<dbReference type="Proteomes" id="UP000094296">
    <property type="component" value="Unassembled WGS sequence"/>
</dbReference>
<sequence length="101" mass="12253">MNKEKTVQYEQYEEYCNAVRNNARDGVEVNCNPMEVKIDMGKYKWNNGEPMDYKKVLEEQIKELQRVQRYNIDENHYHVPHVCELSKQILDIVRELRVNNY</sequence>
<accession>A0A1E5G2M6</accession>
<evidence type="ECO:0000313" key="1">
    <source>
        <dbReference type="EMBL" id="OEF97226.1"/>
    </source>
</evidence>
<name>A0A1E5G2M6_9FIRM</name>
<proteinExistence type="predicted"/>
<gene>
    <name evidence="1" type="ORF">BHF68_14785</name>
</gene>
<protein>
    <submittedName>
        <fullName evidence="1">Uncharacterized protein</fullName>
    </submittedName>
</protein>
<organism evidence="1 2">
    <name type="scientific">Desulfuribacillus alkaliarsenatis</name>
    <dbReference type="NCBI Taxonomy" id="766136"/>
    <lineage>
        <taxon>Bacteria</taxon>
        <taxon>Bacillati</taxon>
        <taxon>Bacillota</taxon>
        <taxon>Desulfuribacillia</taxon>
        <taxon>Desulfuribacillales</taxon>
        <taxon>Desulfuribacillaceae</taxon>
        <taxon>Desulfuribacillus</taxon>
    </lineage>
</organism>
<reference evidence="1 2" key="1">
    <citation type="submission" date="2016-09" db="EMBL/GenBank/DDBJ databases">
        <title>Draft genome sequence for the type strain of Desulfuribacillus alkaliarsenatis AHT28, an obligately anaerobic, sulfidogenic bacterium isolated from Russian soda lake sediments.</title>
        <authorList>
            <person name="Abin C.A."/>
            <person name="Hollibaugh J.T."/>
        </authorList>
    </citation>
    <scope>NUCLEOTIDE SEQUENCE [LARGE SCALE GENOMIC DNA]</scope>
    <source>
        <strain evidence="1 2">AHT28</strain>
    </source>
</reference>
<keyword evidence="2" id="KW-1185">Reference proteome</keyword>
<dbReference type="EMBL" id="MIJE01000012">
    <property type="protein sequence ID" value="OEF97226.1"/>
    <property type="molecule type" value="Genomic_DNA"/>
</dbReference>
<dbReference type="AlphaFoldDB" id="A0A1E5G2M6"/>
<dbReference type="RefSeq" id="WP_069642984.1">
    <property type="nucleotide sequence ID" value="NZ_MIJE01000012.1"/>
</dbReference>
<comment type="caution">
    <text evidence="1">The sequence shown here is derived from an EMBL/GenBank/DDBJ whole genome shotgun (WGS) entry which is preliminary data.</text>
</comment>
<evidence type="ECO:0000313" key="2">
    <source>
        <dbReference type="Proteomes" id="UP000094296"/>
    </source>
</evidence>